<evidence type="ECO:0000313" key="1">
    <source>
        <dbReference type="EMBL" id="CUE71895.1"/>
    </source>
</evidence>
<gene>
    <name evidence="1" type="ORF">BSAL_53730</name>
</gene>
<keyword evidence="2" id="KW-1185">Reference proteome</keyword>
<accession>A0A0S4IPW1</accession>
<reference evidence="2" key="1">
    <citation type="submission" date="2015-09" db="EMBL/GenBank/DDBJ databases">
        <authorList>
            <consortium name="Pathogen Informatics"/>
        </authorList>
    </citation>
    <scope>NUCLEOTIDE SEQUENCE [LARGE SCALE GENOMIC DNA]</scope>
    <source>
        <strain evidence="2">Lake Konstanz</strain>
    </source>
</reference>
<organism evidence="1 2">
    <name type="scientific">Bodo saltans</name>
    <name type="common">Flagellated protozoan</name>
    <dbReference type="NCBI Taxonomy" id="75058"/>
    <lineage>
        <taxon>Eukaryota</taxon>
        <taxon>Discoba</taxon>
        <taxon>Euglenozoa</taxon>
        <taxon>Kinetoplastea</taxon>
        <taxon>Metakinetoplastina</taxon>
        <taxon>Eubodonida</taxon>
        <taxon>Bodonidae</taxon>
        <taxon>Bodo</taxon>
    </lineage>
</organism>
<protein>
    <submittedName>
        <fullName evidence="1">Uncharacterized protein</fullName>
    </submittedName>
</protein>
<dbReference type="VEuPathDB" id="TriTrypDB:BSAL_53730"/>
<sequence length="266" mass="28052">ERTNKRGRSFVLQTHYRRSIANEKNKFSKINFEVFVLHASLFSPVSFFCVCLEEIQETINATSLLPFLMSQLLEPCASSNTTPVAVAQLGALYRCLPGGAWSGVNGDDLSLVLKCNRTTPNSSVVATPHTSLKATPPSIGGGGVVSSSSPLYHNSNSNSNHHIGAFDTHSTSSVGSASKAAAAHDPLVPAQSSWWVTAGTSSQSDTPVSNEKKSSMATLLDAEGMATAGVGRGGGGRVASCFPTFQHCVRDGGLRYAISATFLSIW</sequence>
<dbReference type="Proteomes" id="UP000051952">
    <property type="component" value="Unassembled WGS sequence"/>
</dbReference>
<evidence type="ECO:0000313" key="2">
    <source>
        <dbReference type="Proteomes" id="UP000051952"/>
    </source>
</evidence>
<dbReference type="EMBL" id="CYKH01000115">
    <property type="protein sequence ID" value="CUE71895.1"/>
    <property type="molecule type" value="Genomic_DNA"/>
</dbReference>
<feature type="non-terminal residue" evidence="1">
    <location>
        <position position="1"/>
    </location>
</feature>
<name>A0A0S4IPW1_BODSA</name>
<proteinExistence type="predicted"/>
<dbReference type="AlphaFoldDB" id="A0A0S4IPW1"/>